<name>A0A5C6M6I2_9LACO</name>
<sequence length="115" mass="13035">MDDEKLESEVTRLINDLELDNNEKNIKKVSGLLEDAIIIVLDFCNRDDNQMVGPLYQYARKLAVISYNLEGSEGETSRSEGGVSQSFSDDIPLSIKNSLKRYRLGKVVSWYATEK</sequence>
<comment type="caution">
    <text evidence="1">The sequence shown here is derived from an EMBL/GenBank/DDBJ whole genome shotgun (WGS) entry which is preliminary data.</text>
</comment>
<dbReference type="InterPro" id="IPR053746">
    <property type="entry name" value="Viral_HT_Connector_Assembly"/>
</dbReference>
<proteinExistence type="predicted"/>
<evidence type="ECO:0000313" key="1">
    <source>
        <dbReference type="EMBL" id="TWW10248.1"/>
    </source>
</evidence>
<reference evidence="1 2" key="1">
    <citation type="submission" date="2019-04" db="EMBL/GenBank/DDBJ databases">
        <title>In vitro growth and metabolic characteristics of meat-borne Lactobacillus algidus strains.</title>
        <authorList>
            <person name="Sade E."/>
            <person name="Per J."/>
            <person name="Tytti H."/>
            <person name="Johanna B.K."/>
        </authorList>
    </citation>
    <scope>NUCLEOTIDE SEQUENCE [LARGE SCALE GENOMIC DNA]</scope>
    <source>
        <strain evidence="1 2">LTS37-1</strain>
    </source>
</reference>
<organism evidence="1 2">
    <name type="scientific">Dellaglioa algida</name>
    <dbReference type="NCBI Taxonomy" id="105612"/>
    <lineage>
        <taxon>Bacteria</taxon>
        <taxon>Bacillati</taxon>
        <taxon>Bacillota</taxon>
        <taxon>Bacilli</taxon>
        <taxon>Lactobacillales</taxon>
        <taxon>Lactobacillaceae</taxon>
        <taxon>Dellaglioa</taxon>
    </lineage>
</organism>
<evidence type="ECO:0000313" key="2">
    <source>
        <dbReference type="Proteomes" id="UP000321659"/>
    </source>
</evidence>
<dbReference type="EMBL" id="SRRQ01000018">
    <property type="protein sequence ID" value="TWW10248.1"/>
    <property type="molecule type" value="Genomic_DNA"/>
</dbReference>
<dbReference type="Pfam" id="PF05135">
    <property type="entry name" value="Phage_connect_1"/>
    <property type="match status" value="1"/>
</dbReference>
<dbReference type="Gene3D" id="1.10.246.150">
    <property type="match status" value="1"/>
</dbReference>
<dbReference type="RefSeq" id="WP_146303324.1">
    <property type="nucleotide sequence ID" value="NZ_JANXKU010000004.1"/>
</dbReference>
<accession>A0A5C6M6I2</accession>
<dbReference type="CDD" id="cd08055">
    <property type="entry name" value="gp15"/>
    <property type="match status" value="1"/>
</dbReference>
<dbReference type="InterPro" id="IPR021146">
    <property type="entry name" value="Phage_gp6-like_head-tail"/>
</dbReference>
<gene>
    <name evidence="1" type="ORF">LABALGLTS371_15360</name>
</gene>
<protein>
    <recommendedName>
        <fullName evidence="3">Phage gp6-like head-tail connector protein</fullName>
    </recommendedName>
</protein>
<dbReference type="AlphaFoldDB" id="A0A5C6M6I2"/>
<evidence type="ECO:0008006" key="3">
    <source>
        <dbReference type="Google" id="ProtNLM"/>
    </source>
</evidence>
<dbReference type="Proteomes" id="UP000321659">
    <property type="component" value="Unassembled WGS sequence"/>
</dbReference>